<dbReference type="EMBL" id="JBGNUJ010000008">
    <property type="protein sequence ID" value="KAL3956857.1"/>
    <property type="molecule type" value="Genomic_DNA"/>
</dbReference>
<name>A0ACC4DKF9_PURLI</name>
<evidence type="ECO:0000313" key="1">
    <source>
        <dbReference type="EMBL" id="KAL3956857.1"/>
    </source>
</evidence>
<proteinExistence type="predicted"/>
<sequence length="191" mass="20342">AWCPPALPANRRAPPVRALEHDGPTARWKQHSPEVRPAGAAAAQPQNSASTCSGGCLRSLQALAHTPNPPSKPRGTARRATSPKQQRRPWLTGSQSHQAQNGQPSIVHPHRKPQLRLDSRSTQRTLAANAQTLRLGVLQPARASPRSSPPVSTVAALAVVVTPHHLARRAVAAVVARFSPSRHLSIASSID</sequence>
<evidence type="ECO:0000313" key="2">
    <source>
        <dbReference type="Proteomes" id="UP001638806"/>
    </source>
</evidence>
<protein>
    <submittedName>
        <fullName evidence="1">Uncharacterized protein</fullName>
    </submittedName>
</protein>
<comment type="caution">
    <text evidence="1">The sequence shown here is derived from an EMBL/GenBank/DDBJ whole genome shotgun (WGS) entry which is preliminary data.</text>
</comment>
<accession>A0ACC4DKF9</accession>
<dbReference type="Proteomes" id="UP001638806">
    <property type="component" value="Unassembled WGS sequence"/>
</dbReference>
<gene>
    <name evidence="1" type="ORF">ACCO45_009703</name>
</gene>
<feature type="non-terminal residue" evidence="1">
    <location>
        <position position="1"/>
    </location>
</feature>
<keyword evidence="2" id="KW-1185">Reference proteome</keyword>
<organism evidence="1 2">
    <name type="scientific">Purpureocillium lilacinum</name>
    <name type="common">Paecilomyces lilacinus</name>
    <dbReference type="NCBI Taxonomy" id="33203"/>
    <lineage>
        <taxon>Eukaryota</taxon>
        <taxon>Fungi</taxon>
        <taxon>Dikarya</taxon>
        <taxon>Ascomycota</taxon>
        <taxon>Pezizomycotina</taxon>
        <taxon>Sordariomycetes</taxon>
        <taxon>Hypocreomycetidae</taxon>
        <taxon>Hypocreales</taxon>
        <taxon>Ophiocordycipitaceae</taxon>
        <taxon>Purpureocillium</taxon>
    </lineage>
</organism>
<reference evidence="1" key="1">
    <citation type="submission" date="2024-12" db="EMBL/GenBank/DDBJ databases">
        <title>Comparative genomics and development of molecular markers within Purpureocillium lilacinum and among Purpureocillium species.</title>
        <authorList>
            <person name="Yeh Z.-Y."/>
            <person name="Ni N.-T."/>
            <person name="Lo P.-H."/>
            <person name="Mushyakhwo K."/>
            <person name="Lin C.-F."/>
            <person name="Nai Y.-S."/>
        </authorList>
    </citation>
    <scope>NUCLEOTIDE SEQUENCE</scope>
    <source>
        <strain evidence="1">NCHU-NPUST-175</strain>
    </source>
</reference>